<dbReference type="EMBL" id="LR134355">
    <property type="protein sequence ID" value="VEG49225.1"/>
    <property type="molecule type" value="Genomic_DNA"/>
</dbReference>
<sequence length="46" mass="5024">MSDVLRNVHSDTLVESGVRLLTPAVEHFYAVLVRIGVLAIDDATDD</sequence>
<accession>A0A3S4VJS5</accession>
<dbReference type="RefSeq" id="WP_170217459.1">
    <property type="nucleotide sequence ID" value="NZ_AP022604.1"/>
</dbReference>
<name>A0A3S4VJS5_MYCCI</name>
<evidence type="ECO:0000313" key="2">
    <source>
        <dbReference type="Proteomes" id="UP000282551"/>
    </source>
</evidence>
<dbReference type="AlphaFoldDB" id="A0A3S4VJS5"/>
<gene>
    <name evidence="1" type="ORF">NCTC10485_03532</name>
</gene>
<organism evidence="1 2">
    <name type="scientific">Mycolicibacterium chitae</name>
    <name type="common">Mycobacterium chitae</name>
    <dbReference type="NCBI Taxonomy" id="1792"/>
    <lineage>
        <taxon>Bacteria</taxon>
        <taxon>Bacillati</taxon>
        <taxon>Actinomycetota</taxon>
        <taxon>Actinomycetes</taxon>
        <taxon>Mycobacteriales</taxon>
        <taxon>Mycobacteriaceae</taxon>
        <taxon>Mycolicibacterium</taxon>
    </lineage>
</organism>
<reference evidence="1 2" key="1">
    <citation type="submission" date="2018-12" db="EMBL/GenBank/DDBJ databases">
        <authorList>
            <consortium name="Pathogen Informatics"/>
        </authorList>
    </citation>
    <scope>NUCLEOTIDE SEQUENCE [LARGE SCALE GENOMIC DNA]</scope>
    <source>
        <strain evidence="1 2">NCTC10485</strain>
    </source>
</reference>
<proteinExistence type="predicted"/>
<keyword evidence="2" id="KW-1185">Reference proteome</keyword>
<dbReference type="Proteomes" id="UP000282551">
    <property type="component" value="Chromosome"/>
</dbReference>
<evidence type="ECO:0000313" key="1">
    <source>
        <dbReference type="EMBL" id="VEG49225.1"/>
    </source>
</evidence>
<protein>
    <submittedName>
        <fullName evidence="1">Uncharacterized protein</fullName>
    </submittedName>
</protein>